<evidence type="ECO:0000256" key="3">
    <source>
        <dbReference type="ARBA" id="ARBA00023015"/>
    </source>
</evidence>
<comment type="subcellular location">
    <subcellularLocation>
        <location evidence="1">Nucleus</location>
    </subcellularLocation>
</comment>
<dbReference type="Pfam" id="PF03299">
    <property type="entry name" value="TF_AP-2"/>
    <property type="match status" value="1"/>
</dbReference>
<dbReference type="InterPro" id="IPR004979">
    <property type="entry name" value="TF_AP2"/>
</dbReference>
<evidence type="ECO:0000256" key="4">
    <source>
        <dbReference type="ARBA" id="ARBA00023125"/>
    </source>
</evidence>
<accession>A0A811LPC9</accession>
<dbReference type="PANTHER" id="PTHR10812:SF16">
    <property type="entry name" value="TRANSCRIPTION FACTOR AP-2 C-TERMINAL DOMAIN-CONTAINING PROTEIN-RELATED"/>
    <property type="match status" value="1"/>
</dbReference>
<gene>
    <name evidence="8" type="ORF">BOKJ2_LOCUS14000</name>
</gene>
<comment type="similarity">
    <text evidence="2">Belongs to the AP-2 family.</text>
</comment>
<dbReference type="PANTHER" id="PTHR10812">
    <property type="entry name" value="TRANSCRIPTION FACTOR AP-2"/>
    <property type="match status" value="1"/>
</dbReference>
<evidence type="ECO:0000256" key="6">
    <source>
        <dbReference type="ARBA" id="ARBA00023242"/>
    </source>
</evidence>
<comment type="caution">
    <text evidence="8">The sequence shown here is derived from an EMBL/GenBank/DDBJ whole genome shotgun (WGS) entry which is preliminary data.</text>
</comment>
<keyword evidence="4" id="KW-0238">DNA-binding</keyword>
<dbReference type="OrthoDB" id="5868591at2759"/>
<dbReference type="GO" id="GO:0000981">
    <property type="term" value="F:DNA-binding transcription factor activity, RNA polymerase II-specific"/>
    <property type="evidence" value="ECO:0007669"/>
    <property type="project" value="TreeGrafter"/>
</dbReference>
<keyword evidence="6" id="KW-0539">Nucleus</keyword>
<evidence type="ECO:0000259" key="7">
    <source>
        <dbReference type="Pfam" id="PF03299"/>
    </source>
</evidence>
<sequence length="356" mass="39916">MENFNWAMYSQGQFPQYSNSNPLSMVNPYYNFPQLASQFPGFGSALNSSLNSTPSTNSSFSHNSTLCSPNMNTLKMESDSSGYYSSPERASATVYPQSLVPLTPTSYTADYEDDKEMVTGEHLIAGRMGLLNENKQYVVKLDELVRRLDLPENLNISYLNAILRRAKGQRHANRLRSILKRHGVPVAPNKRIQNKATCFTALCEEESLTLAGDLGTILDDKFDKPAFHNELVTQCQNNLFELTETIKQFQAALSQDVENKGTTRNSLEPFKKMFEVMGRTTLQAFEKDRTFEYQKTGDVPQNADPLQQSFWDTNLMTHNFGIHAMMSTVSTITGAKGPLPDLTAPCHQPPAIKQEP</sequence>
<name>A0A811LPC9_9BILA</name>
<keyword evidence="3" id="KW-0805">Transcription regulation</keyword>
<dbReference type="AlphaFoldDB" id="A0A811LPC9"/>
<dbReference type="GO" id="GO:0000977">
    <property type="term" value="F:RNA polymerase II transcription regulatory region sequence-specific DNA binding"/>
    <property type="evidence" value="ECO:0007669"/>
    <property type="project" value="TreeGrafter"/>
</dbReference>
<dbReference type="GO" id="GO:0005634">
    <property type="term" value="C:nucleus"/>
    <property type="evidence" value="ECO:0007669"/>
    <property type="project" value="UniProtKB-SubCell"/>
</dbReference>
<evidence type="ECO:0000313" key="8">
    <source>
        <dbReference type="EMBL" id="CAD5230167.1"/>
    </source>
</evidence>
<keyword evidence="9" id="KW-1185">Reference proteome</keyword>
<dbReference type="EMBL" id="CAJFCW020000006">
    <property type="protein sequence ID" value="CAG9127556.1"/>
    <property type="molecule type" value="Genomic_DNA"/>
</dbReference>
<evidence type="ECO:0000256" key="5">
    <source>
        <dbReference type="ARBA" id="ARBA00023163"/>
    </source>
</evidence>
<reference evidence="8" key="1">
    <citation type="submission" date="2020-09" db="EMBL/GenBank/DDBJ databases">
        <authorList>
            <person name="Kikuchi T."/>
        </authorList>
    </citation>
    <scope>NUCLEOTIDE SEQUENCE</scope>
    <source>
        <strain evidence="8">SH1</strain>
    </source>
</reference>
<dbReference type="Proteomes" id="UP000614601">
    <property type="component" value="Unassembled WGS sequence"/>
</dbReference>
<keyword evidence="5" id="KW-0804">Transcription</keyword>
<evidence type="ECO:0000256" key="1">
    <source>
        <dbReference type="ARBA" id="ARBA00004123"/>
    </source>
</evidence>
<dbReference type="InterPro" id="IPR013854">
    <property type="entry name" value="TF_AP2_C"/>
</dbReference>
<evidence type="ECO:0000313" key="9">
    <source>
        <dbReference type="Proteomes" id="UP000614601"/>
    </source>
</evidence>
<dbReference type="EMBL" id="CAJFDH010000006">
    <property type="protein sequence ID" value="CAD5230167.1"/>
    <property type="molecule type" value="Genomic_DNA"/>
</dbReference>
<protein>
    <recommendedName>
        <fullName evidence="7">Transcription factor AP-2 C-terminal domain-containing protein</fullName>
    </recommendedName>
</protein>
<organism evidence="8 9">
    <name type="scientific">Bursaphelenchus okinawaensis</name>
    <dbReference type="NCBI Taxonomy" id="465554"/>
    <lineage>
        <taxon>Eukaryota</taxon>
        <taxon>Metazoa</taxon>
        <taxon>Ecdysozoa</taxon>
        <taxon>Nematoda</taxon>
        <taxon>Chromadorea</taxon>
        <taxon>Rhabditida</taxon>
        <taxon>Tylenchina</taxon>
        <taxon>Tylenchomorpha</taxon>
        <taxon>Aphelenchoidea</taxon>
        <taxon>Aphelenchoididae</taxon>
        <taxon>Bursaphelenchus</taxon>
    </lineage>
</organism>
<dbReference type="GO" id="GO:0042127">
    <property type="term" value="P:regulation of cell population proliferation"/>
    <property type="evidence" value="ECO:0007669"/>
    <property type="project" value="TreeGrafter"/>
</dbReference>
<proteinExistence type="inferred from homology"/>
<dbReference type="Proteomes" id="UP000783686">
    <property type="component" value="Unassembled WGS sequence"/>
</dbReference>
<evidence type="ECO:0000256" key="2">
    <source>
        <dbReference type="ARBA" id="ARBA00007770"/>
    </source>
</evidence>
<feature type="domain" description="Transcription factor AP-2 C-terminal" evidence="7">
    <location>
        <begin position="124"/>
        <end position="252"/>
    </location>
</feature>